<feature type="compositionally biased region" description="Pro residues" evidence="1">
    <location>
        <begin position="271"/>
        <end position="280"/>
    </location>
</feature>
<dbReference type="AlphaFoldDB" id="A0A4U5N9Y4"/>
<keyword evidence="3" id="KW-1185">Reference proteome</keyword>
<organism evidence="2 3">
    <name type="scientific">Steinernema carpocapsae</name>
    <name type="common">Entomopathogenic nematode</name>
    <dbReference type="NCBI Taxonomy" id="34508"/>
    <lineage>
        <taxon>Eukaryota</taxon>
        <taxon>Metazoa</taxon>
        <taxon>Ecdysozoa</taxon>
        <taxon>Nematoda</taxon>
        <taxon>Chromadorea</taxon>
        <taxon>Rhabditida</taxon>
        <taxon>Tylenchina</taxon>
        <taxon>Panagrolaimomorpha</taxon>
        <taxon>Strongyloidoidea</taxon>
        <taxon>Steinernematidae</taxon>
        <taxon>Steinernema</taxon>
    </lineage>
</organism>
<accession>A0A4U5N9Y4</accession>
<proteinExistence type="predicted"/>
<dbReference type="EMBL" id="AZBU02000004">
    <property type="protein sequence ID" value="TKR79827.1"/>
    <property type="molecule type" value="Genomic_DNA"/>
</dbReference>
<gene>
    <name evidence="2" type="ORF">L596_013991</name>
</gene>
<evidence type="ECO:0000313" key="2">
    <source>
        <dbReference type="EMBL" id="TKR79827.1"/>
    </source>
</evidence>
<reference evidence="2 3" key="1">
    <citation type="journal article" date="2015" name="Genome Biol.">
        <title>Comparative genomics of Steinernema reveals deeply conserved gene regulatory networks.</title>
        <authorList>
            <person name="Dillman A.R."/>
            <person name="Macchietto M."/>
            <person name="Porter C.F."/>
            <person name="Rogers A."/>
            <person name="Williams B."/>
            <person name="Antoshechkin I."/>
            <person name="Lee M.M."/>
            <person name="Goodwin Z."/>
            <person name="Lu X."/>
            <person name="Lewis E.E."/>
            <person name="Goodrich-Blair H."/>
            <person name="Stock S.P."/>
            <person name="Adams B.J."/>
            <person name="Sternberg P.W."/>
            <person name="Mortazavi A."/>
        </authorList>
    </citation>
    <scope>NUCLEOTIDE SEQUENCE [LARGE SCALE GENOMIC DNA]</scope>
    <source>
        <strain evidence="2 3">ALL</strain>
    </source>
</reference>
<name>A0A4U5N9Y4_STECR</name>
<evidence type="ECO:0000313" key="3">
    <source>
        <dbReference type="Proteomes" id="UP000298663"/>
    </source>
</evidence>
<dbReference type="Proteomes" id="UP000298663">
    <property type="component" value="Unassembled WGS sequence"/>
</dbReference>
<reference evidence="2 3" key="2">
    <citation type="journal article" date="2019" name="G3 (Bethesda)">
        <title>Hybrid Assembly of the Genome of the Entomopathogenic Nematode Steinernema carpocapsae Identifies the X-Chromosome.</title>
        <authorList>
            <person name="Serra L."/>
            <person name="Macchietto M."/>
            <person name="Macias-Munoz A."/>
            <person name="McGill C.J."/>
            <person name="Rodriguez I.M."/>
            <person name="Rodriguez B."/>
            <person name="Murad R."/>
            <person name="Mortazavi A."/>
        </authorList>
    </citation>
    <scope>NUCLEOTIDE SEQUENCE [LARGE SCALE GENOMIC DNA]</scope>
    <source>
        <strain evidence="2 3">ALL</strain>
    </source>
</reference>
<sequence length="287" mass="31060">MTPLSASRVAQKNNSPLPWPDRQGRVLTRQNEAISSSLTGTDRSVSPTNDVKPTGRLPRAPPEWGSSVWSANGEPEIWSVLFLNHPVCPPRLRQSRPLALLLRPVSLAAPASVSQTSSATTPDVCSSPVSSKAALRWSSRLSNGPVAHPPSPRSAMSTTALACDPPVRLLRLCPTPTSAPTCSNPLHYRSAPSAPPAHQRRRWKVPAQTRQPERRSSRLQGEVLEQLQLHGEARVATRSRSRSLAPRAPQKATSWSSSSPRSPTPKRIPRRPSPPAPPQPASLEKSS</sequence>
<feature type="compositionally biased region" description="Polar residues" evidence="1">
    <location>
        <begin position="28"/>
        <end position="51"/>
    </location>
</feature>
<protein>
    <submittedName>
        <fullName evidence="2">Uncharacterized protein</fullName>
    </submittedName>
</protein>
<feature type="region of interest" description="Disordered" evidence="1">
    <location>
        <begin position="180"/>
        <end position="287"/>
    </location>
</feature>
<feature type="compositionally biased region" description="Polar residues" evidence="1">
    <location>
        <begin position="1"/>
        <end position="16"/>
    </location>
</feature>
<feature type="region of interest" description="Disordered" evidence="1">
    <location>
        <begin position="1"/>
        <end position="63"/>
    </location>
</feature>
<evidence type="ECO:0000256" key="1">
    <source>
        <dbReference type="SAM" id="MobiDB-lite"/>
    </source>
</evidence>
<comment type="caution">
    <text evidence="2">The sequence shown here is derived from an EMBL/GenBank/DDBJ whole genome shotgun (WGS) entry which is preliminary data.</text>
</comment>